<keyword evidence="4" id="KW-1185">Reference proteome</keyword>
<keyword evidence="1" id="KW-0479">Metal-binding</keyword>
<dbReference type="CDD" id="cd00371">
    <property type="entry name" value="HMA"/>
    <property type="match status" value="1"/>
</dbReference>
<dbReference type="Gene3D" id="3.30.70.100">
    <property type="match status" value="1"/>
</dbReference>
<dbReference type="Proteomes" id="UP000777774">
    <property type="component" value="Unassembled WGS sequence"/>
</dbReference>
<sequence>MSTPDERPTTGAPVALVDLDVEGMTCASCVARVERRLNQVPGASATVNLALETAHVELRPSDDGSVADDSALLAAVRRAGYDGRVTARRGDA</sequence>
<evidence type="ECO:0000259" key="2">
    <source>
        <dbReference type="PROSITE" id="PS50846"/>
    </source>
</evidence>
<organism evidence="3 4">
    <name type="scientific">Cellulomonas septica</name>
    <dbReference type="NCBI Taxonomy" id="285080"/>
    <lineage>
        <taxon>Bacteria</taxon>
        <taxon>Bacillati</taxon>
        <taxon>Actinomycetota</taxon>
        <taxon>Actinomycetes</taxon>
        <taxon>Micrococcales</taxon>
        <taxon>Cellulomonadaceae</taxon>
        <taxon>Cellulomonas</taxon>
    </lineage>
</organism>
<name>A0ABX1K554_9CELL</name>
<reference evidence="3 4" key="1">
    <citation type="submission" date="2020-04" db="EMBL/GenBank/DDBJ databases">
        <title>MicrobeNet Type strains.</title>
        <authorList>
            <person name="Nicholson A.C."/>
        </authorList>
    </citation>
    <scope>NUCLEOTIDE SEQUENCE [LARGE SCALE GENOMIC DNA]</scope>
    <source>
        <strain evidence="3 4">ATCC BAA-787</strain>
    </source>
</reference>
<evidence type="ECO:0000313" key="4">
    <source>
        <dbReference type="Proteomes" id="UP000777774"/>
    </source>
</evidence>
<evidence type="ECO:0000256" key="1">
    <source>
        <dbReference type="ARBA" id="ARBA00022723"/>
    </source>
</evidence>
<proteinExistence type="predicted"/>
<dbReference type="PROSITE" id="PS01047">
    <property type="entry name" value="HMA_1"/>
    <property type="match status" value="1"/>
</dbReference>
<dbReference type="InterPro" id="IPR036163">
    <property type="entry name" value="HMA_dom_sf"/>
</dbReference>
<gene>
    <name evidence="3" type="ORF">HGA02_14900</name>
</gene>
<comment type="caution">
    <text evidence="3">The sequence shown here is derived from an EMBL/GenBank/DDBJ whole genome shotgun (WGS) entry which is preliminary data.</text>
</comment>
<feature type="domain" description="HMA" evidence="2">
    <location>
        <begin position="15"/>
        <end position="84"/>
    </location>
</feature>
<dbReference type="EMBL" id="JAAXOY010000453">
    <property type="protein sequence ID" value="NKY40767.1"/>
    <property type="molecule type" value="Genomic_DNA"/>
</dbReference>
<dbReference type="SUPFAM" id="SSF55008">
    <property type="entry name" value="HMA, heavy metal-associated domain"/>
    <property type="match status" value="1"/>
</dbReference>
<evidence type="ECO:0000313" key="3">
    <source>
        <dbReference type="EMBL" id="NKY40767.1"/>
    </source>
</evidence>
<dbReference type="PROSITE" id="PS50846">
    <property type="entry name" value="HMA_2"/>
    <property type="match status" value="1"/>
</dbReference>
<dbReference type="RefSeq" id="WP_168679792.1">
    <property type="nucleotide sequence ID" value="NZ_JAAXOY010000453.1"/>
</dbReference>
<dbReference type="InterPro" id="IPR017969">
    <property type="entry name" value="Heavy-metal-associated_CS"/>
</dbReference>
<dbReference type="InterPro" id="IPR006121">
    <property type="entry name" value="HMA_dom"/>
</dbReference>
<dbReference type="Pfam" id="PF00403">
    <property type="entry name" value="HMA"/>
    <property type="match status" value="1"/>
</dbReference>
<feature type="non-terminal residue" evidence="3">
    <location>
        <position position="92"/>
    </location>
</feature>
<protein>
    <submittedName>
        <fullName evidence="3">Heavy-metal-associated domain-containing protein</fullName>
    </submittedName>
</protein>
<accession>A0ABX1K554</accession>